<proteinExistence type="predicted"/>
<feature type="compositionally biased region" description="Polar residues" evidence="1">
    <location>
        <begin position="1811"/>
        <end position="1822"/>
    </location>
</feature>
<feature type="region of interest" description="Disordered" evidence="1">
    <location>
        <begin position="1133"/>
        <end position="1165"/>
    </location>
</feature>
<keyword evidence="3" id="KW-1185">Reference proteome</keyword>
<feature type="region of interest" description="Disordered" evidence="1">
    <location>
        <begin position="2020"/>
        <end position="2093"/>
    </location>
</feature>
<feature type="compositionally biased region" description="Polar residues" evidence="1">
    <location>
        <begin position="1654"/>
        <end position="1666"/>
    </location>
</feature>
<feature type="region of interest" description="Disordered" evidence="1">
    <location>
        <begin position="1341"/>
        <end position="1429"/>
    </location>
</feature>
<feature type="compositionally biased region" description="Polar residues" evidence="1">
    <location>
        <begin position="1153"/>
        <end position="1165"/>
    </location>
</feature>
<evidence type="ECO:0000313" key="3">
    <source>
        <dbReference type="Proteomes" id="UP001497472"/>
    </source>
</evidence>
<dbReference type="EMBL" id="CAVLEF010000008">
    <property type="protein sequence ID" value="CAK1546669.1"/>
    <property type="molecule type" value="Genomic_DNA"/>
</dbReference>
<feature type="compositionally biased region" description="Low complexity" evidence="1">
    <location>
        <begin position="1020"/>
        <end position="1034"/>
    </location>
</feature>
<feature type="region of interest" description="Disordered" evidence="1">
    <location>
        <begin position="1441"/>
        <end position="1511"/>
    </location>
</feature>
<feature type="region of interest" description="Disordered" evidence="1">
    <location>
        <begin position="1654"/>
        <end position="1710"/>
    </location>
</feature>
<evidence type="ECO:0000256" key="1">
    <source>
        <dbReference type="SAM" id="MobiDB-lite"/>
    </source>
</evidence>
<feature type="compositionally biased region" description="Basic residues" evidence="1">
    <location>
        <begin position="2163"/>
        <end position="2174"/>
    </location>
</feature>
<feature type="compositionally biased region" description="Basic and acidic residues" evidence="1">
    <location>
        <begin position="2136"/>
        <end position="2162"/>
    </location>
</feature>
<feature type="region of interest" description="Disordered" evidence="1">
    <location>
        <begin position="1799"/>
        <end position="1825"/>
    </location>
</feature>
<feature type="compositionally biased region" description="Basic and acidic residues" evidence="1">
    <location>
        <begin position="1441"/>
        <end position="1455"/>
    </location>
</feature>
<feature type="region of interest" description="Disordered" evidence="1">
    <location>
        <begin position="2111"/>
        <end position="2200"/>
    </location>
</feature>
<feature type="compositionally biased region" description="Low complexity" evidence="1">
    <location>
        <begin position="1296"/>
        <end position="1314"/>
    </location>
</feature>
<protein>
    <submittedName>
        <fullName evidence="2">Uncharacterized protein</fullName>
    </submittedName>
</protein>
<feature type="compositionally biased region" description="Polar residues" evidence="1">
    <location>
        <begin position="2082"/>
        <end position="2092"/>
    </location>
</feature>
<feature type="compositionally biased region" description="Polar residues" evidence="1">
    <location>
        <begin position="1372"/>
        <end position="1386"/>
    </location>
</feature>
<sequence>MPLRIPHDKNGELVDIGLTSTVNNSKQLEKNQSVLVVSSSDYNKEENHVTRTNDTSKEFKQNEDVKKELSKNCHDTENTTYVSENKTMLNFDSYLINTISNLKSSQLASSNYLSELNGEKIVYDSNVQDIKQTDDFVGPKKEKITNNKPEDSETTGIGGNDKITLLYKGDSKVLLKGTIYEDPIIGTCYLFPIRPYIDSGILNVLPDTPKHLEEDIESAALDITLPKVTYSKQGSDKNSQSRAARNLKRKGNIIDFKTGEKRYRKGKNIDYPKIPVKAIKESAYVKEYTALQTYMKAIKFSFSRPFHIENIDVDQLLTSWPIQGQIQAIVDTSNCDDTLFNVNDNYAEMIYDPLKQTLSDEISVCNTHSSEYKSNDIDEINFRMGFGEGSDRVLQQHVDRNAHTKISAATLSDVKPVQPFTISTCSHIKTIKNRDLEKNEDEITNRYISYIRLKNKVRTFFKRTSLELNHDWIFNNTKGNKKRVYPDLESNYPFNIEDLDFFGAPSLEVIVQVVQVGQLPVSAAAQNPVTCDPRVTQVTDASPPQCSAENSPRDGSQPSMKTEYTELTTADLSLPLAQDYERQSSQSMTENNKVTFSEENIPIETEVNSIVKIEIAEEVLDTEDQNDNENELQNIIGSHINNQDYCFDANNSSTDIETQHLSFQTLNETDAFITDEETNEKTDQIAHAMNAAGIATNTEPLITNESNSLDNIMCDTSHEKQINKQRSLSNSYSKTTSINSIALHQALAQILPPPLNRSTVTDNNNQTPNNAQVLHIVQGKNSSVNHLLVDNPQQSVINTSNPTPILHIVQNKGQSHPMPSNNAASQNSFNGLSLVEGSNVQQGGSQLLHIVNTSAQKTNNTGQLIKRVNLVTNISNVQGGNEQKMVQFVCKSADGKSIQLNAPHQRSMVLRIQPIESPSVQNSNSKPPDTQTEVNTNGNVTAPQHNCNEITNNQQEIKSRSVYEENYAKFIQNSGKPPLAEKSTSLPKFNQAFGKQVFQEENQKGNDVNENHSHLNTTISNENNSECQSENSSNTDHIGQINSPPLLLRKPNTTSQSQTAQPSLVQQLKQTITPMNLQTMHGGVIYTRQIPVNIGGGQTINLITVPSTELIDDSNQKQHVSQPDVEPSIIKITSTYPPNQTTNSEATTEDNRGQTSNDCTQNPQPQPVLTQMRIKLPMLSKPSQMVSGSRVVRPSFFQIQRNVIGGTNQPVYQQLVLTAAPPLGHQTIRLPQSQTNRIIKVPTENQTSPESQMSSSTLEQLREFDMVLEQVKERSTGNPNQPSTNINYNKVQTSATETSDTPSHSSSSSTESTHQVLYTIGNNSSLNVAYVNRKATVTTPSVTSYVRSPDSSNANDSPSSSTQAQLPHGVTTEAQSNDLTSPQNQHKSAKLSSKPKPRPKPTPHPPSSSVKINPVPPKPSTQKPFEDEQTTQRILYILAEYKEQVENSPDKDKPAPRRRSNPPSNPGSSKRKKSSSSSRRPGTRDMSPVHGEDTCRTMGSEDSSCGTSQGDCADSCLDSHSPQDSPRKVVRKLTFENETAATPRPQPQRNVIVADGQTITVARNNTGKPTTAVLMPANYILPVSMVKSGQQIAIVTNRGPKILTVGGGDAGGNAVLLQRLIGPGLKPVLTRPGVRHVRLPAAALQNLQAFTLGSTASQQPDSTAVVNPNPPELIDTRATASPWAERDNQDAKPDKHPSPESTEPWNLAASNEPHDYSYEEIVRSDNLDRTVLVVHRKDGTTQRHHRLTHVSAAALRHRYAILEHELRLQKSLSEECEDLGVDSPSASELFPEAELLFSSSPAHDAPHHSHTPQPLINQSTIPQPDLDDQIATDQLISNHSDVPDEEDLNMLDGLDNIVTVSGDGTITLDPQEFARSHPNTTFHKEPTDESELQPFTIANVKGRHMTSTIFHASRAPATVLVTAPQTTVISQATPDGGIQNNLKYPDTPTNSQQGSIPSVLVKDNGVSKLDSMLNRELHLSNTASTIIHSGATQVIRRVCYDEEKTDPRFLESHALIGEDAKMTEDSRDATLESMADVDDDRSSPERNTEMFWESNSTSERSEGRRPLDFSSDSDKCCKSPFEETNSTDSSGIGTHIMRLDSVIKDARGIERSGSADGSSADDTHPPLRTYPPKRYHPPEAERSTSGKTRAGERSPDSMESRRRASNRGVVKRGCHCCNGSPAPPKPKKSRPRKPNTEFIP</sequence>
<feature type="region of interest" description="Disordered" evidence="1">
    <location>
        <begin position="1006"/>
        <end position="1061"/>
    </location>
</feature>
<feature type="compositionally biased region" description="Polar residues" evidence="1">
    <location>
        <begin position="1133"/>
        <end position="1146"/>
    </location>
</feature>
<name>A0AAV1JB33_9NEOP</name>
<feature type="compositionally biased region" description="Basic residues" evidence="1">
    <location>
        <begin position="1387"/>
        <end position="1401"/>
    </location>
</feature>
<gene>
    <name evidence="2" type="ORF">LNINA_LOCUS6213</name>
</gene>
<reference evidence="2 3" key="1">
    <citation type="submission" date="2023-11" db="EMBL/GenBank/DDBJ databases">
        <authorList>
            <person name="Okamura Y."/>
        </authorList>
    </citation>
    <scope>NUCLEOTIDE SEQUENCE [LARGE SCALE GENOMIC DNA]</scope>
</reference>
<feature type="compositionally biased region" description="Basic and acidic residues" evidence="1">
    <location>
        <begin position="1684"/>
        <end position="1698"/>
    </location>
</feature>
<dbReference type="Proteomes" id="UP001497472">
    <property type="component" value="Unassembled WGS sequence"/>
</dbReference>
<feature type="compositionally biased region" description="Polar residues" evidence="1">
    <location>
        <begin position="1051"/>
        <end position="1061"/>
    </location>
</feature>
<organism evidence="2 3">
    <name type="scientific">Leptosia nina</name>
    <dbReference type="NCBI Taxonomy" id="320188"/>
    <lineage>
        <taxon>Eukaryota</taxon>
        <taxon>Metazoa</taxon>
        <taxon>Ecdysozoa</taxon>
        <taxon>Arthropoda</taxon>
        <taxon>Hexapoda</taxon>
        <taxon>Insecta</taxon>
        <taxon>Pterygota</taxon>
        <taxon>Neoptera</taxon>
        <taxon>Endopterygota</taxon>
        <taxon>Lepidoptera</taxon>
        <taxon>Glossata</taxon>
        <taxon>Ditrysia</taxon>
        <taxon>Papilionoidea</taxon>
        <taxon>Pieridae</taxon>
        <taxon>Pierinae</taxon>
        <taxon>Leptosia</taxon>
    </lineage>
</organism>
<accession>A0AAV1JB33</accession>
<comment type="caution">
    <text evidence="2">The sequence shown here is derived from an EMBL/GenBank/DDBJ whole genome shotgun (WGS) entry which is preliminary data.</text>
</comment>
<evidence type="ECO:0000313" key="2">
    <source>
        <dbReference type="EMBL" id="CAK1546669.1"/>
    </source>
</evidence>
<feature type="compositionally biased region" description="Polar residues" evidence="1">
    <location>
        <begin position="1500"/>
        <end position="1510"/>
    </location>
</feature>
<feature type="compositionally biased region" description="Basic and acidic residues" evidence="1">
    <location>
        <begin position="2020"/>
        <end position="2030"/>
    </location>
</feature>
<feature type="region of interest" description="Disordered" evidence="1">
    <location>
        <begin position="536"/>
        <end position="560"/>
    </location>
</feature>
<feature type="region of interest" description="Disordered" evidence="1">
    <location>
        <begin position="1293"/>
        <end position="1314"/>
    </location>
</feature>
<feature type="compositionally biased region" description="Low complexity" evidence="1">
    <location>
        <begin position="1348"/>
        <end position="1361"/>
    </location>
</feature>
<feature type="compositionally biased region" description="Basic and acidic residues" evidence="1">
    <location>
        <begin position="2059"/>
        <end position="2081"/>
    </location>
</feature>
<feature type="region of interest" description="Disordered" evidence="1">
    <location>
        <begin position="917"/>
        <end position="946"/>
    </location>
</feature>